<keyword evidence="2" id="KW-1133">Transmembrane helix</keyword>
<keyword evidence="3" id="KW-0456">Lyase</keyword>
<dbReference type="NCBIfam" id="NF005804">
    <property type="entry name" value="PRK07659.1"/>
    <property type="match status" value="1"/>
</dbReference>
<comment type="caution">
    <text evidence="3">The sequence shown here is derived from an EMBL/GenBank/DDBJ whole genome shotgun (WGS) entry which is preliminary data.</text>
</comment>
<dbReference type="AlphaFoldDB" id="A0AAW5B4M5"/>
<reference evidence="3 4" key="1">
    <citation type="journal article" date="2022" name="Evol. Bioinform. Online">
        <title>Draft Genome Sequence of Oceanobacillus jordanicus Strain GSFE11, a Halotolerant Plant Growth-Promoting Bacterial Endophyte Isolated From the Jordan Valley.</title>
        <authorList>
            <person name="Alhindi T."/>
            <person name="Albdaiwi R."/>
        </authorList>
    </citation>
    <scope>NUCLEOTIDE SEQUENCE [LARGE SCALE GENOMIC DNA]</scope>
    <source>
        <strain evidence="3 4">GSFE11</strain>
    </source>
</reference>
<evidence type="ECO:0000256" key="1">
    <source>
        <dbReference type="ARBA" id="ARBA00005254"/>
    </source>
</evidence>
<dbReference type="Gene3D" id="1.10.12.10">
    <property type="entry name" value="Lyase 2-enoyl-coa Hydratase, Chain A, domain 2"/>
    <property type="match status" value="1"/>
</dbReference>
<dbReference type="Pfam" id="PF00378">
    <property type="entry name" value="ECH_1"/>
    <property type="match status" value="1"/>
</dbReference>
<dbReference type="InterPro" id="IPR001753">
    <property type="entry name" value="Enoyl-CoA_hydra/iso"/>
</dbReference>
<dbReference type="CDD" id="cd06558">
    <property type="entry name" value="crotonase-like"/>
    <property type="match status" value="1"/>
</dbReference>
<proteinExistence type="inferred from homology"/>
<evidence type="ECO:0000313" key="3">
    <source>
        <dbReference type="EMBL" id="MCG3418488.1"/>
    </source>
</evidence>
<organism evidence="3 4">
    <name type="scientific">Oceanobacillus jordanicus</name>
    <dbReference type="NCBI Taxonomy" id="2867266"/>
    <lineage>
        <taxon>Bacteria</taxon>
        <taxon>Bacillati</taxon>
        <taxon>Bacillota</taxon>
        <taxon>Bacilli</taxon>
        <taxon>Bacillales</taxon>
        <taxon>Bacillaceae</taxon>
        <taxon>Oceanobacillus</taxon>
    </lineage>
</organism>
<evidence type="ECO:0000256" key="2">
    <source>
        <dbReference type="SAM" id="Phobius"/>
    </source>
</evidence>
<keyword evidence="2" id="KW-0472">Membrane</keyword>
<dbReference type="Proteomes" id="UP001199631">
    <property type="component" value="Unassembled WGS sequence"/>
</dbReference>
<feature type="transmembrane region" description="Helical" evidence="2">
    <location>
        <begin position="127"/>
        <end position="146"/>
    </location>
</feature>
<evidence type="ECO:0000313" key="4">
    <source>
        <dbReference type="Proteomes" id="UP001199631"/>
    </source>
</evidence>
<name>A0AAW5B4M5_9BACI</name>
<dbReference type="InterPro" id="IPR014748">
    <property type="entry name" value="Enoyl-CoA_hydra_C"/>
</dbReference>
<dbReference type="EMBL" id="JAIFZM010000003">
    <property type="protein sequence ID" value="MCG3418488.1"/>
    <property type="molecule type" value="Genomic_DNA"/>
</dbReference>
<sequence>MKYVVMEEKGDITHISLDRAAKYNALNKEMLEELVETVKHTKNSKAKVVVLSGKGSAFCSGGDIRMMEDFSDKVYFDGVMGTIKELVMELYTMPKIVISAIHGAAAGLGLSIALTADYVIAERDAKLGMLFLGIGLLPDGGGHFFLQQRIGIQRAKQFTWGMQQIDGQQAKEIGLVDMLSDEEAIVTAKGLAEKLLKSPLIAMLKTKELYHSREKESLASFLSDEQQAQWELRQTQDHQEGVRAFLEKRKPVFKGK</sequence>
<keyword evidence="4" id="KW-1185">Reference proteome</keyword>
<dbReference type="Gene3D" id="3.90.226.10">
    <property type="entry name" value="2-enoyl-CoA Hydratase, Chain A, domain 1"/>
    <property type="match status" value="1"/>
</dbReference>
<comment type="similarity">
    <text evidence="1">Belongs to the enoyl-CoA hydratase/isomerase family.</text>
</comment>
<feature type="transmembrane region" description="Helical" evidence="2">
    <location>
        <begin position="96"/>
        <end position="121"/>
    </location>
</feature>
<dbReference type="EC" id="4.2.1.17" evidence="3"/>
<dbReference type="SUPFAM" id="SSF52096">
    <property type="entry name" value="ClpP/crotonase"/>
    <property type="match status" value="1"/>
</dbReference>
<dbReference type="PANTHER" id="PTHR43459">
    <property type="entry name" value="ENOYL-COA HYDRATASE"/>
    <property type="match status" value="1"/>
</dbReference>
<protein>
    <submittedName>
        <fullName evidence="3">Enoyl-CoA hydratase</fullName>
        <ecNumber evidence="3">4.2.1.17</ecNumber>
    </submittedName>
</protein>
<keyword evidence="2" id="KW-0812">Transmembrane</keyword>
<dbReference type="InterPro" id="IPR029045">
    <property type="entry name" value="ClpP/crotonase-like_dom_sf"/>
</dbReference>
<gene>
    <name evidence="3" type="ORF">K3T81_04915</name>
</gene>
<accession>A0AAW5B4M5</accession>
<dbReference type="PANTHER" id="PTHR43459:SF1">
    <property type="entry name" value="EG:BACN32G11.4 PROTEIN"/>
    <property type="match status" value="1"/>
</dbReference>
<dbReference type="GO" id="GO:0004300">
    <property type="term" value="F:enoyl-CoA hydratase activity"/>
    <property type="evidence" value="ECO:0007669"/>
    <property type="project" value="UniProtKB-EC"/>
</dbReference>